<keyword evidence="3 6" id="KW-0812">Transmembrane</keyword>
<feature type="transmembrane region" description="Helical" evidence="6">
    <location>
        <begin position="355"/>
        <end position="374"/>
    </location>
</feature>
<feature type="transmembrane region" description="Helical" evidence="6">
    <location>
        <begin position="111"/>
        <end position="132"/>
    </location>
</feature>
<dbReference type="PANTHER" id="PTHR31645:SF0">
    <property type="entry name" value="OLIGOPEPTIDE TRANSPORTER YGL114W-RELATED"/>
    <property type="match status" value="1"/>
</dbReference>
<feature type="transmembrane region" description="Helical" evidence="6">
    <location>
        <begin position="165"/>
        <end position="182"/>
    </location>
</feature>
<feature type="transmembrane region" description="Helical" evidence="6">
    <location>
        <begin position="310"/>
        <end position="343"/>
    </location>
</feature>
<evidence type="ECO:0000256" key="3">
    <source>
        <dbReference type="ARBA" id="ARBA00022692"/>
    </source>
</evidence>
<evidence type="ECO:0000256" key="2">
    <source>
        <dbReference type="ARBA" id="ARBA00022448"/>
    </source>
</evidence>
<feature type="transmembrane region" description="Helical" evidence="6">
    <location>
        <begin position="202"/>
        <end position="219"/>
    </location>
</feature>
<accession>A0A4R1QZB0</accession>
<name>A0A4R1QZB0_HYDET</name>
<dbReference type="OrthoDB" id="9809340at2"/>
<keyword evidence="8" id="KW-1185">Reference proteome</keyword>
<gene>
    <name evidence="7" type="ORF">EDC14_104211</name>
</gene>
<dbReference type="AlphaFoldDB" id="A0A4R1QZB0"/>
<feature type="transmembrane region" description="Helical" evidence="6">
    <location>
        <begin position="77"/>
        <end position="99"/>
    </location>
</feature>
<evidence type="ECO:0000256" key="1">
    <source>
        <dbReference type="ARBA" id="ARBA00004141"/>
    </source>
</evidence>
<evidence type="ECO:0000313" key="8">
    <source>
        <dbReference type="Proteomes" id="UP000295008"/>
    </source>
</evidence>
<feature type="transmembrane region" description="Helical" evidence="6">
    <location>
        <begin position="526"/>
        <end position="548"/>
    </location>
</feature>
<dbReference type="GO" id="GO:0016020">
    <property type="term" value="C:membrane"/>
    <property type="evidence" value="ECO:0007669"/>
    <property type="project" value="UniProtKB-SubCell"/>
</dbReference>
<protein>
    <submittedName>
        <fullName evidence="7">Putative OPT family oligopeptide transporter</fullName>
    </submittedName>
</protein>
<organism evidence="7 8">
    <name type="scientific">Hydrogenispora ethanolica</name>
    <dbReference type="NCBI Taxonomy" id="1082276"/>
    <lineage>
        <taxon>Bacteria</taxon>
        <taxon>Bacillati</taxon>
        <taxon>Bacillota</taxon>
        <taxon>Hydrogenispora</taxon>
    </lineage>
</organism>
<dbReference type="InterPro" id="IPR045035">
    <property type="entry name" value="YSL-like"/>
</dbReference>
<dbReference type="GO" id="GO:0035673">
    <property type="term" value="F:oligopeptide transmembrane transporter activity"/>
    <property type="evidence" value="ECO:0007669"/>
    <property type="project" value="InterPro"/>
</dbReference>
<feature type="transmembrane region" description="Helical" evidence="6">
    <location>
        <begin position="379"/>
        <end position="396"/>
    </location>
</feature>
<feature type="transmembrane region" description="Helical" evidence="6">
    <location>
        <begin position="416"/>
        <end position="441"/>
    </location>
</feature>
<dbReference type="Proteomes" id="UP000295008">
    <property type="component" value="Unassembled WGS sequence"/>
</dbReference>
<keyword evidence="5 6" id="KW-0472">Membrane</keyword>
<evidence type="ECO:0000256" key="6">
    <source>
        <dbReference type="SAM" id="Phobius"/>
    </source>
</evidence>
<sequence length="554" mass="56796">MINDSHPERRCAGVDQLSLRSLVLGVLGACIITASSMYVALRMSALPWPTVFVAVLSMALLKALGRTTLNEINITQTAMSAGAMVAGGLAFTLPGLWITGRWKGPAAFGEHFWTVLWVAIAGVLLGTVLTWFMRRRFVVEEALPYPIGVAAAETITVGDQGGQKSALLFGTMGLAAVFTYLRDGLGWIPAAFSSGWLYSRNFFIGIWVSPMAVGIGYMIGTLYTGVWFLGALLSYLVIIPLGTAAKLFPAVPAAVAFKNTAGIGLMVGTGVGILIRFLLSRLPGFPNKAAKLPSGSAPAGSGGPLRLERLLSFLAFAAAFVLSVVAGIGPLPALLLLLGVWAASAMAATITGQTGINPMEIFAIIILLAIRLLVRLDSASAFLIAAAVAITCGYAGDLLNDYKAGQMLGTSPVAQLIANAAGGLAGAVIGALAMFAVIGQFGGVGADKGLPAGQAFAVSQMVGGIGDPLVFGVALAAGALLYLFRVPVMTLGIGMYLPFEISAVVFLGGLLRLLSDRFRPGAAAGAGNIAASGLLGGEGITGVGIAIYKMLTGG</sequence>
<keyword evidence="4 6" id="KW-1133">Transmembrane helix</keyword>
<comment type="caution">
    <text evidence="7">The sequence shown here is derived from an EMBL/GenBank/DDBJ whole genome shotgun (WGS) entry which is preliminary data.</text>
</comment>
<dbReference type="RefSeq" id="WP_132016814.1">
    <property type="nucleotide sequence ID" value="NZ_SLUN01000042.1"/>
</dbReference>
<feature type="transmembrane region" description="Helical" evidence="6">
    <location>
        <begin position="21"/>
        <end position="40"/>
    </location>
</feature>
<comment type="subcellular location">
    <subcellularLocation>
        <location evidence="1">Membrane</location>
        <topology evidence="1">Multi-pass membrane protein</topology>
    </subcellularLocation>
</comment>
<evidence type="ECO:0000313" key="7">
    <source>
        <dbReference type="EMBL" id="TCL58318.1"/>
    </source>
</evidence>
<dbReference type="Pfam" id="PF03169">
    <property type="entry name" value="OPT"/>
    <property type="match status" value="1"/>
</dbReference>
<evidence type="ECO:0000256" key="5">
    <source>
        <dbReference type="ARBA" id="ARBA00023136"/>
    </source>
</evidence>
<dbReference type="EMBL" id="SLUN01000042">
    <property type="protein sequence ID" value="TCL58318.1"/>
    <property type="molecule type" value="Genomic_DNA"/>
</dbReference>
<feature type="transmembrane region" description="Helical" evidence="6">
    <location>
        <begin position="260"/>
        <end position="279"/>
    </location>
</feature>
<feature type="transmembrane region" description="Helical" evidence="6">
    <location>
        <begin position="462"/>
        <end position="484"/>
    </location>
</feature>
<feature type="transmembrane region" description="Helical" evidence="6">
    <location>
        <begin position="226"/>
        <end position="248"/>
    </location>
</feature>
<evidence type="ECO:0000256" key="4">
    <source>
        <dbReference type="ARBA" id="ARBA00022989"/>
    </source>
</evidence>
<dbReference type="InterPro" id="IPR004813">
    <property type="entry name" value="OPT"/>
</dbReference>
<proteinExistence type="predicted"/>
<feature type="transmembrane region" description="Helical" evidence="6">
    <location>
        <begin position="496"/>
        <end position="514"/>
    </location>
</feature>
<reference evidence="7 8" key="1">
    <citation type="submission" date="2019-03" db="EMBL/GenBank/DDBJ databases">
        <title>Genomic Encyclopedia of Type Strains, Phase IV (KMG-IV): sequencing the most valuable type-strain genomes for metagenomic binning, comparative biology and taxonomic classification.</title>
        <authorList>
            <person name="Goeker M."/>
        </authorList>
    </citation>
    <scope>NUCLEOTIDE SEQUENCE [LARGE SCALE GENOMIC DNA]</scope>
    <source>
        <strain evidence="7 8">LX-B</strain>
    </source>
</reference>
<dbReference type="PANTHER" id="PTHR31645">
    <property type="entry name" value="OLIGOPEPTIDE TRANSPORTER YGL114W-RELATED"/>
    <property type="match status" value="1"/>
</dbReference>
<keyword evidence="2" id="KW-0813">Transport</keyword>
<feature type="transmembrane region" description="Helical" evidence="6">
    <location>
        <begin position="46"/>
        <end position="65"/>
    </location>
</feature>